<feature type="region of interest" description="Disordered" evidence="1">
    <location>
        <begin position="710"/>
        <end position="729"/>
    </location>
</feature>
<sequence>MSPSPIGTLTLTTSSLDDCYSNKYTMNILSSQENTSNSFNFNCTSDLSFDADSPQLSQSPSVYSPQSSLTCSPKKNTNVSKSIDIKSSSLNGAKSATDTTIQTPTSNDMILGSLNGTSFPMSFDKISNSSFMDYFNMPDSYSVSPSINCNFSINNDCIELKEGEAATCCLYARPNNSDVLTRKKKLSFSSSNNLFSNLDDFDFNFDQCDSKNFNNGSENIRFLDQCDHERMRTENRLADLSELSVDEKHELNQIDNHDTLIAIREMAIREKRCQQRKHKNSTSSVSSASMSSRIKKFAIDLQNTTSNMTMDSQAFKPVPIYTSSTSNGNGSAANKSSLKIEYLLNNLADHDHDTSGFYANEFDMDKFNIDVDDTDLSQFLELEGWEQMLDEDCISRLTTDFGNQNFLAKKSANQSITNAYNLDDLETQNQSAHPHKSNQRNQTIVKTLLNNEANCNDSNLKLIPSSSISTACIKTSTRNTPSTSSSSVANFQHSTHTAQKSQPLVVVLSSVSSKSTGKASSSVIEKSSSDTKSAAHFRQIGIENGTSKSQMGNGANKALSVTSNQIKKLHISETFESQLNNESKALFKPNQSQESGQNSDAKIVCLDESSDVNDCKRNAPNKSKVHCDSKDAESMSSSLIDPTIEVIDCINPDQIFPNRIAVKNNDLSFSEINSEKNWTQTNAILENNLKAEHLDEEDDEEIDVVSINQNSNNTSINNNNNNNSNNNNSIGNLSFNKSITKNNLQFKDNIYNVTCSNNSFKEEVTKQPNLNHHNYYHQPSTPITQTNMTASKKAQANMQNKNASQQKDQPSLLAKCLKSANPTSDIYSKQDMISNCSTNVCTANKPSSNLTILGEKKQVFNSLTKTISSNECDGSSKMSDKSNYLVKNSSFVHNSNSTIASLSKSISSPLLKKSTNLLFNTINLDQSRKNSTISSSTNQIVNASLNSSATNLSARNLSQKSLTNPIRILTTSINSSNSAIRQINQTTTLCTKPNIIANSSINKAKPSNIIHMPTQQISANSTSLLNNSVCNLSNTFTKNCKNSNKSNTESKIVTTTLIAKPQTNQHKITNTNLMKMNEKLKPNADTNCQTIKNENTHNSQLNSVDTNSHRLNDFKQNLLFNKSELSGI</sequence>
<evidence type="ECO:0000256" key="1">
    <source>
        <dbReference type="SAM" id="MobiDB-lite"/>
    </source>
</evidence>
<evidence type="ECO:0000313" key="2">
    <source>
        <dbReference type="EMBL" id="RNA29531.1"/>
    </source>
</evidence>
<organism evidence="2 3">
    <name type="scientific">Brachionus plicatilis</name>
    <name type="common">Marine rotifer</name>
    <name type="synonym">Brachionus muelleri</name>
    <dbReference type="NCBI Taxonomy" id="10195"/>
    <lineage>
        <taxon>Eukaryota</taxon>
        <taxon>Metazoa</taxon>
        <taxon>Spiralia</taxon>
        <taxon>Gnathifera</taxon>
        <taxon>Rotifera</taxon>
        <taxon>Eurotatoria</taxon>
        <taxon>Monogononta</taxon>
        <taxon>Pseudotrocha</taxon>
        <taxon>Ploima</taxon>
        <taxon>Brachionidae</taxon>
        <taxon>Brachionus</taxon>
    </lineage>
</organism>
<name>A0A3M7S144_BRAPC</name>
<protein>
    <submittedName>
        <fullName evidence="2">Uncharacterized protein</fullName>
    </submittedName>
</protein>
<gene>
    <name evidence="2" type="ORF">BpHYR1_050026</name>
</gene>
<proteinExistence type="predicted"/>
<dbReference type="AlphaFoldDB" id="A0A3M7S144"/>
<reference evidence="2 3" key="1">
    <citation type="journal article" date="2018" name="Sci. Rep.">
        <title>Genomic signatures of local adaptation to the degree of environmental predictability in rotifers.</title>
        <authorList>
            <person name="Franch-Gras L."/>
            <person name="Hahn C."/>
            <person name="Garcia-Roger E.M."/>
            <person name="Carmona M.J."/>
            <person name="Serra M."/>
            <person name="Gomez A."/>
        </authorList>
    </citation>
    <scope>NUCLEOTIDE SEQUENCE [LARGE SCALE GENOMIC DNA]</scope>
    <source>
        <strain evidence="2">HYR1</strain>
    </source>
</reference>
<feature type="region of interest" description="Disordered" evidence="1">
    <location>
        <begin position="52"/>
        <end position="77"/>
    </location>
</feature>
<evidence type="ECO:0000313" key="3">
    <source>
        <dbReference type="Proteomes" id="UP000276133"/>
    </source>
</evidence>
<dbReference type="Proteomes" id="UP000276133">
    <property type="component" value="Unassembled WGS sequence"/>
</dbReference>
<keyword evidence="3" id="KW-1185">Reference proteome</keyword>
<feature type="compositionally biased region" description="Low complexity" evidence="1">
    <location>
        <begin position="53"/>
        <end position="68"/>
    </location>
</feature>
<comment type="caution">
    <text evidence="2">The sequence shown here is derived from an EMBL/GenBank/DDBJ whole genome shotgun (WGS) entry which is preliminary data.</text>
</comment>
<accession>A0A3M7S144</accession>
<dbReference type="EMBL" id="REGN01002205">
    <property type="protein sequence ID" value="RNA29531.1"/>
    <property type="molecule type" value="Genomic_DNA"/>
</dbReference>